<name>A0A0E0IKR9_ORYNI</name>
<sequence>MESSNQGKRKVRDFDLNKEPSPDPVPVNAGKEAVGKNVIKQADNALVEKSNVHFVDTETYVQYIVKLDNKFDSNLMKKILSVIEVFELCKKKEQTYQKITTNMLEQMQGREKCCMTLGSWEEYNVDLDMETDDEEDGDNDSDGGNNEN</sequence>
<organism evidence="2">
    <name type="scientific">Oryza nivara</name>
    <name type="common">Indian wild rice</name>
    <name type="synonym">Oryza sativa f. spontanea</name>
    <dbReference type="NCBI Taxonomy" id="4536"/>
    <lineage>
        <taxon>Eukaryota</taxon>
        <taxon>Viridiplantae</taxon>
        <taxon>Streptophyta</taxon>
        <taxon>Embryophyta</taxon>
        <taxon>Tracheophyta</taxon>
        <taxon>Spermatophyta</taxon>
        <taxon>Magnoliopsida</taxon>
        <taxon>Liliopsida</taxon>
        <taxon>Poales</taxon>
        <taxon>Poaceae</taxon>
        <taxon>BOP clade</taxon>
        <taxon>Oryzoideae</taxon>
        <taxon>Oryzeae</taxon>
        <taxon>Oryzinae</taxon>
        <taxon>Oryza</taxon>
    </lineage>
</organism>
<keyword evidence="3" id="KW-1185">Reference proteome</keyword>
<proteinExistence type="predicted"/>
<dbReference type="HOGENOM" id="CLU_1761736_0_0_1"/>
<evidence type="ECO:0000313" key="2">
    <source>
        <dbReference type="EnsemblPlants" id="ONIVA09G13150.1"/>
    </source>
</evidence>
<feature type="region of interest" description="Disordered" evidence="1">
    <location>
        <begin position="1"/>
        <end position="32"/>
    </location>
</feature>
<dbReference type="EnsemblPlants" id="ONIVA09G13150.1">
    <property type="protein sequence ID" value="ONIVA09G13150.1"/>
    <property type="gene ID" value="ONIVA09G13150"/>
</dbReference>
<feature type="compositionally biased region" description="Basic and acidic residues" evidence="1">
    <location>
        <begin position="12"/>
        <end position="21"/>
    </location>
</feature>
<evidence type="ECO:0000256" key="1">
    <source>
        <dbReference type="SAM" id="MobiDB-lite"/>
    </source>
</evidence>
<reference evidence="2" key="1">
    <citation type="submission" date="2015-04" db="UniProtKB">
        <authorList>
            <consortium name="EnsemblPlants"/>
        </authorList>
    </citation>
    <scope>IDENTIFICATION</scope>
    <source>
        <strain evidence="2">SL10</strain>
    </source>
</reference>
<dbReference type="Proteomes" id="UP000006591">
    <property type="component" value="Chromosome 9"/>
</dbReference>
<dbReference type="Gramene" id="ONIVA09G13150.1">
    <property type="protein sequence ID" value="ONIVA09G13150.1"/>
    <property type="gene ID" value="ONIVA09G13150"/>
</dbReference>
<accession>A0A0E0IKR9</accession>
<reference evidence="2" key="2">
    <citation type="submission" date="2018-04" db="EMBL/GenBank/DDBJ databases">
        <title>OnivRS2 (Oryza nivara Reference Sequence Version 2).</title>
        <authorList>
            <person name="Zhang J."/>
            <person name="Kudrna D."/>
            <person name="Lee S."/>
            <person name="Talag J."/>
            <person name="Rajasekar S."/>
            <person name="Welchert J."/>
            <person name="Hsing Y.-I."/>
            <person name="Wing R.A."/>
        </authorList>
    </citation>
    <scope>NUCLEOTIDE SEQUENCE [LARGE SCALE GENOMIC DNA]</scope>
    <source>
        <strain evidence="2">SL10</strain>
    </source>
</reference>
<protein>
    <submittedName>
        <fullName evidence="2">Uncharacterized protein</fullName>
    </submittedName>
</protein>
<dbReference type="AlphaFoldDB" id="A0A0E0IKR9"/>
<evidence type="ECO:0000313" key="3">
    <source>
        <dbReference type="Proteomes" id="UP000006591"/>
    </source>
</evidence>